<dbReference type="GO" id="GO:0034453">
    <property type="term" value="P:microtubule anchoring"/>
    <property type="evidence" value="ECO:0007669"/>
    <property type="project" value="InterPro"/>
</dbReference>
<feature type="region of interest" description="Disordered" evidence="1">
    <location>
        <begin position="1"/>
        <end position="21"/>
    </location>
</feature>
<dbReference type="PANTHER" id="PTHR13958:SF3">
    <property type="entry name" value="CAP-GLY DOMAIN-CONTAINING PROTEIN-RELATED"/>
    <property type="match status" value="1"/>
</dbReference>
<dbReference type="Pfam" id="PF01302">
    <property type="entry name" value="CAP_GLY"/>
    <property type="match status" value="1"/>
</dbReference>
<evidence type="ECO:0000256" key="1">
    <source>
        <dbReference type="SAM" id="MobiDB-lite"/>
    </source>
</evidence>
<feature type="region of interest" description="Disordered" evidence="1">
    <location>
        <begin position="86"/>
        <end position="154"/>
    </location>
</feature>
<reference evidence="3" key="1">
    <citation type="submission" date="2019-06" db="EMBL/GenBank/DDBJ databases">
        <authorList>
            <consortium name="Wellcome Sanger Institute Data Sharing"/>
        </authorList>
    </citation>
    <scope>NUCLEOTIDE SEQUENCE [LARGE SCALE GENOMIC DNA]</scope>
</reference>
<name>A0A667WZF9_9TELE</name>
<feature type="compositionally biased region" description="Polar residues" evidence="1">
    <location>
        <begin position="145"/>
        <end position="154"/>
    </location>
</feature>
<feature type="compositionally biased region" description="Basic and acidic residues" evidence="1">
    <location>
        <begin position="93"/>
        <end position="104"/>
    </location>
</feature>
<dbReference type="PROSITE" id="PS50245">
    <property type="entry name" value="CAP_GLY_2"/>
    <property type="match status" value="1"/>
</dbReference>
<dbReference type="GO" id="GO:0008017">
    <property type="term" value="F:microtubule binding"/>
    <property type="evidence" value="ECO:0007669"/>
    <property type="project" value="InterPro"/>
</dbReference>
<sequence length="217" mass="24912">MSSETRTGRKAHNVQPGTLRFKGPTKFANGFWAGVELDKSEGSNNGTYDGVVYFECEERHGIFAPPDKITYLPEKFEIFTDTTEDEDSFFDDLPDKDRSRHEIDESQSQKQRNLKSKGEETSHKQCESGDKELRDELDHPDQHQKSQTSLRENSHLNSHNKEFEHPVPNVTLCVSKTLFEWFRSIMSLIYNAYPLGTCSILVKLNSNCMDGCNRNLK</sequence>
<reference evidence="3" key="2">
    <citation type="submission" date="2025-08" db="UniProtKB">
        <authorList>
            <consortium name="Ensembl"/>
        </authorList>
    </citation>
    <scope>IDENTIFICATION</scope>
</reference>
<evidence type="ECO:0000313" key="4">
    <source>
        <dbReference type="Proteomes" id="UP000472263"/>
    </source>
</evidence>
<dbReference type="InterPro" id="IPR028750">
    <property type="entry name" value="CEP350/CC187"/>
</dbReference>
<dbReference type="Gene3D" id="2.30.30.190">
    <property type="entry name" value="CAP Gly-rich-like domain"/>
    <property type="match status" value="1"/>
</dbReference>
<dbReference type="Proteomes" id="UP000472263">
    <property type="component" value="Chromosome 4"/>
</dbReference>
<accession>A0A667WZF9</accession>
<dbReference type="Ensembl" id="ENSMMDT00005007235.1">
    <property type="protein sequence ID" value="ENSMMDP00005007053.1"/>
    <property type="gene ID" value="ENSMMDG00005003833.1"/>
</dbReference>
<dbReference type="InterPro" id="IPR036859">
    <property type="entry name" value="CAP-Gly_dom_sf"/>
</dbReference>
<dbReference type="GeneTree" id="ENSGT00940000155130"/>
<organism evidence="3 4">
    <name type="scientific">Myripristis murdjan</name>
    <name type="common">pinecone soldierfish</name>
    <dbReference type="NCBI Taxonomy" id="586833"/>
    <lineage>
        <taxon>Eukaryota</taxon>
        <taxon>Metazoa</taxon>
        <taxon>Chordata</taxon>
        <taxon>Craniata</taxon>
        <taxon>Vertebrata</taxon>
        <taxon>Euteleostomi</taxon>
        <taxon>Actinopterygii</taxon>
        <taxon>Neopterygii</taxon>
        <taxon>Teleostei</taxon>
        <taxon>Neoteleostei</taxon>
        <taxon>Acanthomorphata</taxon>
        <taxon>Holocentriformes</taxon>
        <taxon>Holocentridae</taxon>
        <taxon>Myripristis</taxon>
    </lineage>
</organism>
<proteinExistence type="predicted"/>
<keyword evidence="4" id="KW-1185">Reference proteome</keyword>
<feature type="domain" description="CAP-Gly" evidence="2">
    <location>
        <begin position="23"/>
        <end position="65"/>
    </location>
</feature>
<dbReference type="AlphaFoldDB" id="A0A667WZF9"/>
<feature type="compositionally biased region" description="Basic and acidic residues" evidence="1">
    <location>
        <begin position="116"/>
        <end position="144"/>
    </location>
</feature>
<dbReference type="PANTHER" id="PTHR13958">
    <property type="entry name" value="CENTROSOME-ASSOCIATED PROTEIN 350"/>
    <property type="match status" value="1"/>
</dbReference>
<dbReference type="InParanoid" id="A0A667WZF9"/>
<reference evidence="3" key="3">
    <citation type="submission" date="2025-09" db="UniProtKB">
        <authorList>
            <consortium name="Ensembl"/>
        </authorList>
    </citation>
    <scope>IDENTIFICATION</scope>
</reference>
<protein>
    <recommendedName>
        <fullName evidence="2">CAP-Gly domain-containing protein</fullName>
    </recommendedName>
</protein>
<dbReference type="GO" id="GO:0005813">
    <property type="term" value="C:centrosome"/>
    <property type="evidence" value="ECO:0007669"/>
    <property type="project" value="InterPro"/>
</dbReference>
<dbReference type="SUPFAM" id="SSF74924">
    <property type="entry name" value="Cap-Gly domain"/>
    <property type="match status" value="1"/>
</dbReference>
<dbReference type="InterPro" id="IPR000938">
    <property type="entry name" value="CAP-Gly_domain"/>
</dbReference>
<dbReference type="SMART" id="SM01052">
    <property type="entry name" value="CAP_GLY"/>
    <property type="match status" value="1"/>
</dbReference>
<evidence type="ECO:0000313" key="3">
    <source>
        <dbReference type="Ensembl" id="ENSMMDP00005007053.1"/>
    </source>
</evidence>
<evidence type="ECO:0000259" key="2">
    <source>
        <dbReference type="PROSITE" id="PS50245"/>
    </source>
</evidence>